<proteinExistence type="predicted"/>
<reference evidence="3" key="1">
    <citation type="journal article" date="2017" name="Nat. Microbiol.">
        <title>Global analysis of biosynthetic gene clusters reveals vast potential of secondary metabolite production in Penicillium species.</title>
        <authorList>
            <person name="Nielsen J.C."/>
            <person name="Grijseels S."/>
            <person name="Prigent S."/>
            <person name="Ji B."/>
            <person name="Dainat J."/>
            <person name="Nielsen K.F."/>
            <person name="Frisvad J.C."/>
            <person name="Workman M."/>
            <person name="Nielsen J."/>
        </authorList>
    </citation>
    <scope>NUCLEOTIDE SEQUENCE [LARGE SCALE GENOMIC DNA]</scope>
    <source>
        <strain evidence="3">IBT 4502</strain>
    </source>
</reference>
<keyword evidence="3" id="KW-1185">Reference proteome</keyword>
<accession>A0A1V6NK70</accession>
<protein>
    <submittedName>
        <fullName evidence="2">Uncharacterized protein</fullName>
    </submittedName>
</protein>
<sequence>MSNEDTSKGGMRTFGVEAAGDEDRGNESEDEVEYSEDEENGDGEDRESESDNEAEESTDGEPTADLAVSWLGSPSKNQNILRKVAQSEGLHHLGLKCPGPGRVRKCARIAQ</sequence>
<gene>
    <name evidence="2" type="ORF">PENPOL_c006G02545</name>
</gene>
<feature type="region of interest" description="Disordered" evidence="1">
    <location>
        <begin position="1"/>
        <end position="69"/>
    </location>
</feature>
<dbReference type="Proteomes" id="UP000191408">
    <property type="component" value="Unassembled WGS sequence"/>
</dbReference>
<dbReference type="EMBL" id="MDYM01000006">
    <property type="protein sequence ID" value="OQD65138.1"/>
    <property type="molecule type" value="Genomic_DNA"/>
</dbReference>
<dbReference type="AlphaFoldDB" id="A0A1V6NK70"/>
<name>A0A1V6NK70_PENPO</name>
<evidence type="ECO:0000313" key="2">
    <source>
        <dbReference type="EMBL" id="OQD65138.1"/>
    </source>
</evidence>
<dbReference type="OrthoDB" id="6077919at2759"/>
<comment type="caution">
    <text evidence="2">The sequence shown here is derived from an EMBL/GenBank/DDBJ whole genome shotgun (WGS) entry which is preliminary data.</text>
</comment>
<feature type="compositionally biased region" description="Acidic residues" evidence="1">
    <location>
        <begin position="28"/>
        <end position="59"/>
    </location>
</feature>
<organism evidence="2 3">
    <name type="scientific">Penicillium polonicum</name>
    <dbReference type="NCBI Taxonomy" id="60169"/>
    <lineage>
        <taxon>Eukaryota</taxon>
        <taxon>Fungi</taxon>
        <taxon>Dikarya</taxon>
        <taxon>Ascomycota</taxon>
        <taxon>Pezizomycotina</taxon>
        <taxon>Eurotiomycetes</taxon>
        <taxon>Eurotiomycetidae</taxon>
        <taxon>Eurotiales</taxon>
        <taxon>Aspergillaceae</taxon>
        <taxon>Penicillium</taxon>
    </lineage>
</organism>
<evidence type="ECO:0000313" key="3">
    <source>
        <dbReference type="Proteomes" id="UP000191408"/>
    </source>
</evidence>
<evidence type="ECO:0000256" key="1">
    <source>
        <dbReference type="SAM" id="MobiDB-lite"/>
    </source>
</evidence>